<sequence length="111" mass="12440">MIGINDIGISVYAQDRIWVFGRKFSDTFKVILGLLLLCHIPCAYYDTCNDGIFVVVGVVKYIHIPSAADILGYSVEESIDMNIRDISEYPMIDEQVIIPIVLKEGIWGGEL</sequence>
<keyword evidence="2" id="KW-1185">Reference proteome</keyword>
<dbReference type="EMBL" id="LACI01001560">
    <property type="protein sequence ID" value="KJU84234.1"/>
    <property type="molecule type" value="Genomic_DNA"/>
</dbReference>
<dbReference type="AlphaFoldDB" id="A0A0F3GQH1"/>
<protein>
    <submittedName>
        <fullName evidence="1">Uncharacterized protein</fullName>
    </submittedName>
</protein>
<organism evidence="1 2">
    <name type="scientific">Candidatus Magnetobacterium bavaricum</name>
    <dbReference type="NCBI Taxonomy" id="29290"/>
    <lineage>
        <taxon>Bacteria</taxon>
        <taxon>Pseudomonadati</taxon>
        <taxon>Nitrospirota</taxon>
        <taxon>Thermodesulfovibrionia</taxon>
        <taxon>Thermodesulfovibrionales</taxon>
        <taxon>Candidatus Magnetobacteriaceae</taxon>
        <taxon>Candidatus Magnetobacterium</taxon>
    </lineage>
</organism>
<accession>A0A0F3GQH1</accession>
<evidence type="ECO:0000313" key="2">
    <source>
        <dbReference type="Proteomes" id="UP000033423"/>
    </source>
</evidence>
<dbReference type="Proteomes" id="UP000033423">
    <property type="component" value="Unassembled WGS sequence"/>
</dbReference>
<name>A0A0F3GQH1_9BACT</name>
<reference evidence="1 2" key="1">
    <citation type="submission" date="2015-02" db="EMBL/GenBank/DDBJ databases">
        <title>Single-cell genomics of uncultivated deep-branching MTB reveals a conserved set of magnetosome genes.</title>
        <authorList>
            <person name="Kolinko S."/>
            <person name="Richter M."/>
            <person name="Glockner F.O."/>
            <person name="Brachmann A."/>
            <person name="Schuler D."/>
        </authorList>
    </citation>
    <scope>NUCLEOTIDE SEQUENCE [LARGE SCALE GENOMIC DNA]</scope>
    <source>
        <strain evidence="1">TM-1</strain>
    </source>
</reference>
<proteinExistence type="predicted"/>
<feature type="non-terminal residue" evidence="1">
    <location>
        <position position="111"/>
    </location>
</feature>
<gene>
    <name evidence="1" type="ORF">MBAV_003572</name>
</gene>
<evidence type="ECO:0000313" key="1">
    <source>
        <dbReference type="EMBL" id="KJU84234.1"/>
    </source>
</evidence>
<comment type="caution">
    <text evidence="1">The sequence shown here is derived from an EMBL/GenBank/DDBJ whole genome shotgun (WGS) entry which is preliminary data.</text>
</comment>